<keyword evidence="1" id="KW-0732">Signal</keyword>
<gene>
    <name evidence="3" type="ORF">MW290_11830</name>
</gene>
<sequence length="285" mass="30773">MSAGPFPRLQAAARGLAACALLAGLLPTCAQTLEPPLEDGPPAPEIGASRMLEVAHTSNRLTGHYPDGRAEQVRGSWALQGGHVLRGELLDERRFGAHGGLVALGYTHVLSPRWNVSAAFAAGHGGPIWAQRRLDLDVGRAWGERLAWVTRLGWYDARYEGGRSDGGWRVSGAAYLPGGWSVELGTVLNTSQPGRVRSAMPYLAATQGAEGDYYLSLRWSRGREAYQAVGPERQIANFPSHSVSLSGRLWLGPLWGMTAMGEQYVNGSSGGYRRTSLSLGLFYQW</sequence>
<dbReference type="RefSeq" id="WP_250194851.1">
    <property type="nucleotide sequence ID" value="NZ_CP097635.1"/>
</dbReference>
<dbReference type="Pfam" id="PF19413">
    <property type="entry name" value="YaiO"/>
    <property type="match status" value="1"/>
</dbReference>
<feature type="signal peptide" evidence="1">
    <location>
        <begin position="1"/>
        <end position="30"/>
    </location>
</feature>
<evidence type="ECO:0000259" key="2">
    <source>
        <dbReference type="Pfam" id="PF19413"/>
    </source>
</evidence>
<evidence type="ECO:0000313" key="4">
    <source>
        <dbReference type="Proteomes" id="UP001056201"/>
    </source>
</evidence>
<accession>A0ABY4S135</accession>
<reference evidence="3" key="1">
    <citation type="submission" date="2022-05" db="EMBL/GenBank/DDBJ databases">
        <title>An RpoN-dependent PEP-CTERM gene is involved in floc formation of an Aquincola tertiaricarbonis strain.</title>
        <authorList>
            <person name="Qiu D."/>
            <person name="Xia M."/>
        </authorList>
    </citation>
    <scope>NUCLEOTIDE SEQUENCE</scope>
    <source>
        <strain evidence="3">RN12</strain>
    </source>
</reference>
<dbReference type="Proteomes" id="UP001056201">
    <property type="component" value="Chromosome 1"/>
</dbReference>
<organism evidence="3 4">
    <name type="scientific">Aquincola tertiaricarbonis</name>
    <dbReference type="NCBI Taxonomy" id="391953"/>
    <lineage>
        <taxon>Bacteria</taxon>
        <taxon>Pseudomonadati</taxon>
        <taxon>Pseudomonadota</taxon>
        <taxon>Betaproteobacteria</taxon>
        <taxon>Burkholderiales</taxon>
        <taxon>Sphaerotilaceae</taxon>
        <taxon>Aquincola</taxon>
    </lineage>
</organism>
<dbReference type="NCBIfam" id="TIGR04390">
    <property type="entry name" value="OMP_YaiO_dom"/>
    <property type="match status" value="1"/>
</dbReference>
<evidence type="ECO:0000256" key="1">
    <source>
        <dbReference type="SAM" id="SignalP"/>
    </source>
</evidence>
<protein>
    <submittedName>
        <fullName evidence="3">YaiO family outer membrane beta-barrel protein</fullName>
    </submittedName>
</protein>
<evidence type="ECO:0000313" key="3">
    <source>
        <dbReference type="EMBL" id="URI06589.1"/>
    </source>
</evidence>
<dbReference type="InterPro" id="IPR030887">
    <property type="entry name" value="Beta-barrel_YaiO"/>
</dbReference>
<feature type="chain" id="PRO_5045346355" evidence="1">
    <location>
        <begin position="31"/>
        <end position="285"/>
    </location>
</feature>
<keyword evidence="4" id="KW-1185">Reference proteome</keyword>
<name>A0ABY4S135_AQUTE</name>
<proteinExistence type="predicted"/>
<feature type="domain" description="YaiO beta-barrel" evidence="2">
    <location>
        <begin position="52"/>
        <end position="227"/>
    </location>
</feature>
<dbReference type="EMBL" id="CP097635">
    <property type="protein sequence ID" value="URI06589.1"/>
    <property type="molecule type" value="Genomic_DNA"/>
</dbReference>